<evidence type="ECO:0008006" key="3">
    <source>
        <dbReference type="Google" id="ProtNLM"/>
    </source>
</evidence>
<dbReference type="RefSeq" id="WP_157399726.1">
    <property type="nucleotide sequence ID" value="NZ_WSEL01000009.1"/>
</dbReference>
<keyword evidence="2" id="KW-1185">Reference proteome</keyword>
<accession>A0A6N8IXK2</accession>
<evidence type="ECO:0000313" key="2">
    <source>
        <dbReference type="Proteomes" id="UP000469385"/>
    </source>
</evidence>
<dbReference type="PANTHER" id="PTHR39166">
    <property type="entry name" value="BLL1166 PROTEIN"/>
    <property type="match status" value="1"/>
</dbReference>
<sequence>MAYAAGVHQGSPPDHRRFLADIRTNRSNRAILDAWDALGLPDGWLVAGCLFQTVWNLVSGRAPEDGIKDYDIFYFDAEDLSAAAEARVQARVDGVLGSLGVPIEVKNQARVHLWYEEHFGYPYQTLASSAQGIDRFLVPSTCVGVRPVAGRDEVYAPNGLAILYAGVLTLNPLVPHVQLFRDKAQSYRNRWEWLQVQDTR</sequence>
<dbReference type="AlphaFoldDB" id="A0A6N8IXK2"/>
<proteinExistence type="predicted"/>
<organism evidence="1 2">
    <name type="scientific">Ramlibacter pinisoli</name>
    <dbReference type="NCBI Taxonomy" id="2682844"/>
    <lineage>
        <taxon>Bacteria</taxon>
        <taxon>Pseudomonadati</taxon>
        <taxon>Pseudomonadota</taxon>
        <taxon>Betaproteobacteria</taxon>
        <taxon>Burkholderiales</taxon>
        <taxon>Comamonadaceae</taxon>
        <taxon>Ramlibacter</taxon>
    </lineage>
</organism>
<protein>
    <recommendedName>
        <fullName evidence="3">Nucleotidyltransferase family protein</fullName>
    </recommendedName>
</protein>
<dbReference type="Proteomes" id="UP000469385">
    <property type="component" value="Unassembled WGS sequence"/>
</dbReference>
<name>A0A6N8IXK2_9BURK</name>
<reference evidence="1 2" key="1">
    <citation type="submission" date="2019-12" db="EMBL/GenBank/DDBJ databases">
        <authorList>
            <person name="Huq M.A."/>
        </authorList>
    </citation>
    <scope>NUCLEOTIDE SEQUENCE [LARGE SCALE GENOMIC DNA]</scope>
    <source>
        <strain evidence="1 2">MAH-25</strain>
    </source>
</reference>
<dbReference type="PANTHER" id="PTHR39166:SF1">
    <property type="entry name" value="BLL1166 PROTEIN"/>
    <property type="match status" value="1"/>
</dbReference>
<dbReference type="EMBL" id="WSEL01000009">
    <property type="protein sequence ID" value="MVQ31704.1"/>
    <property type="molecule type" value="Genomic_DNA"/>
</dbReference>
<dbReference type="InterPro" id="IPR009267">
    <property type="entry name" value="NTP_transf_6"/>
</dbReference>
<comment type="caution">
    <text evidence="1">The sequence shown here is derived from an EMBL/GenBank/DDBJ whole genome shotgun (WGS) entry which is preliminary data.</text>
</comment>
<gene>
    <name evidence="1" type="ORF">GON04_19760</name>
</gene>
<evidence type="ECO:0000313" key="1">
    <source>
        <dbReference type="EMBL" id="MVQ31704.1"/>
    </source>
</evidence>
<dbReference type="Pfam" id="PF06042">
    <property type="entry name" value="NTP_transf_6"/>
    <property type="match status" value="1"/>
</dbReference>